<dbReference type="Ensembl" id="ENSOKIT00005019441.1">
    <property type="protein sequence ID" value="ENSOKIP00005018227.1"/>
    <property type="gene ID" value="ENSOKIG00005008108.1"/>
</dbReference>
<dbReference type="SUPFAM" id="SSF82185">
    <property type="entry name" value="Histone H3 K4-specific methyltransferase SET7/9 N-terminal domain"/>
    <property type="match status" value="1"/>
</dbReference>
<evidence type="ECO:0000256" key="7">
    <source>
        <dbReference type="ARBA" id="ARBA00022737"/>
    </source>
</evidence>
<keyword evidence="5" id="KW-1003">Cell membrane</keyword>
<organism evidence="11 12">
    <name type="scientific">Oncorhynchus kisutch</name>
    <name type="common">Coho salmon</name>
    <name type="synonym">Salmo kisutch</name>
    <dbReference type="NCBI Taxonomy" id="8019"/>
    <lineage>
        <taxon>Eukaryota</taxon>
        <taxon>Metazoa</taxon>
        <taxon>Chordata</taxon>
        <taxon>Craniata</taxon>
        <taxon>Vertebrata</taxon>
        <taxon>Euteleostomi</taxon>
        <taxon>Actinopterygii</taxon>
        <taxon>Neopterygii</taxon>
        <taxon>Teleostei</taxon>
        <taxon>Protacanthopterygii</taxon>
        <taxon>Salmoniformes</taxon>
        <taxon>Salmonidae</taxon>
        <taxon>Salmoninae</taxon>
        <taxon>Oncorhynchus</taxon>
    </lineage>
</organism>
<evidence type="ECO:0000313" key="11">
    <source>
        <dbReference type="Ensembl" id="ENSOKIP00005018227.1"/>
    </source>
</evidence>
<evidence type="ECO:0000256" key="6">
    <source>
        <dbReference type="ARBA" id="ARBA00022692"/>
    </source>
</evidence>
<keyword evidence="7" id="KW-0677">Repeat</keyword>
<evidence type="ECO:0000256" key="4">
    <source>
        <dbReference type="ARBA" id="ARBA00008599"/>
    </source>
</evidence>
<reference evidence="11" key="2">
    <citation type="submission" date="2025-09" db="UniProtKB">
        <authorList>
            <consortium name="Ensembl"/>
        </authorList>
    </citation>
    <scope>IDENTIFICATION</scope>
</reference>
<dbReference type="GO" id="GO:0005789">
    <property type="term" value="C:endoplasmic reticulum membrane"/>
    <property type="evidence" value="ECO:0007669"/>
    <property type="project" value="UniProtKB-SubCell"/>
</dbReference>
<dbReference type="GO" id="GO:0016529">
    <property type="term" value="C:sarcoplasmic reticulum"/>
    <property type="evidence" value="ECO:0007669"/>
    <property type="project" value="TreeGrafter"/>
</dbReference>
<dbReference type="GO" id="GO:0005886">
    <property type="term" value="C:plasma membrane"/>
    <property type="evidence" value="ECO:0007669"/>
    <property type="project" value="UniProtKB-SubCell"/>
</dbReference>
<dbReference type="GeneTree" id="ENSGT00940000156130"/>
<reference evidence="11" key="1">
    <citation type="submission" date="2025-08" db="UniProtKB">
        <authorList>
            <consortium name="Ensembl"/>
        </authorList>
    </citation>
    <scope>IDENTIFICATION</scope>
</reference>
<evidence type="ECO:0000256" key="8">
    <source>
        <dbReference type="ARBA" id="ARBA00022824"/>
    </source>
</evidence>
<sequence length="113" mass="12783">MGEWKNDKRNGFGVSERSNGMKYEGEWLNNKRHGYGCTTFPEGNKEEGKYKNNLLVRGIRKQLIPLKNPKTKEKIKGPSYIPGVPGMAVQPASGVLLDNSWLFLWSITLRISS</sequence>
<evidence type="ECO:0000256" key="10">
    <source>
        <dbReference type="ARBA" id="ARBA00023136"/>
    </source>
</evidence>
<name>A0A8C7D9S1_ONCKI</name>
<dbReference type="PANTHER" id="PTHR23085">
    <property type="entry name" value="GH28348P"/>
    <property type="match status" value="1"/>
</dbReference>
<dbReference type="InterPro" id="IPR017191">
    <property type="entry name" value="Junctophilin"/>
</dbReference>
<comment type="subcellular location">
    <subcellularLocation>
        <location evidence="3">Cell membrane</location>
    </subcellularLocation>
    <subcellularLocation>
        <location evidence="2">Endomembrane system</location>
        <topology evidence="2">Peripheral membrane protein</topology>
    </subcellularLocation>
    <subcellularLocation>
        <location evidence="1">Endoplasmic reticulum membrane</location>
        <topology evidence="1">Single-pass type IV membrane protein</topology>
    </subcellularLocation>
</comment>
<evidence type="ECO:0000256" key="1">
    <source>
        <dbReference type="ARBA" id="ARBA00004163"/>
    </source>
</evidence>
<dbReference type="Proteomes" id="UP000694557">
    <property type="component" value="Unassembled WGS sequence"/>
</dbReference>
<keyword evidence="8" id="KW-0256">Endoplasmic reticulum</keyword>
<comment type="similarity">
    <text evidence="4">Belongs to the junctophilin family.</text>
</comment>
<protein>
    <recommendedName>
        <fullName evidence="13">Junctophilin-1</fullName>
    </recommendedName>
</protein>
<dbReference type="InterPro" id="IPR003409">
    <property type="entry name" value="MORN"/>
</dbReference>
<evidence type="ECO:0008006" key="13">
    <source>
        <dbReference type="Google" id="ProtNLM"/>
    </source>
</evidence>
<keyword evidence="9" id="KW-1133">Transmembrane helix</keyword>
<evidence type="ECO:0000256" key="2">
    <source>
        <dbReference type="ARBA" id="ARBA00004184"/>
    </source>
</evidence>
<keyword evidence="12" id="KW-1185">Reference proteome</keyword>
<proteinExistence type="inferred from homology"/>
<dbReference type="PANTHER" id="PTHR23085:SF6">
    <property type="entry name" value="JUNCTOPHILIN-1"/>
    <property type="match status" value="1"/>
</dbReference>
<keyword evidence="10" id="KW-0472">Membrane</keyword>
<evidence type="ECO:0000256" key="5">
    <source>
        <dbReference type="ARBA" id="ARBA00022475"/>
    </source>
</evidence>
<dbReference type="Gene3D" id="2.20.110.10">
    <property type="entry name" value="Histone H3 K4-specific methyltransferase SET7/9 N-terminal domain"/>
    <property type="match status" value="1"/>
</dbReference>
<dbReference type="FunFam" id="2.20.110.10:FF:000001">
    <property type="entry name" value="Junctophilin"/>
    <property type="match status" value="1"/>
</dbReference>
<evidence type="ECO:0000313" key="12">
    <source>
        <dbReference type="Proteomes" id="UP000694557"/>
    </source>
</evidence>
<dbReference type="GO" id="GO:0030314">
    <property type="term" value="C:junctional membrane complex"/>
    <property type="evidence" value="ECO:0007669"/>
    <property type="project" value="InterPro"/>
</dbReference>
<dbReference type="AlphaFoldDB" id="A0A8C7D9S1"/>
<dbReference type="SMART" id="SM00698">
    <property type="entry name" value="MORN"/>
    <property type="match status" value="2"/>
</dbReference>
<dbReference type="Pfam" id="PF02493">
    <property type="entry name" value="MORN"/>
    <property type="match status" value="2"/>
</dbReference>
<evidence type="ECO:0000256" key="3">
    <source>
        <dbReference type="ARBA" id="ARBA00004236"/>
    </source>
</evidence>
<accession>A0A8C7D9S1</accession>
<evidence type="ECO:0000256" key="9">
    <source>
        <dbReference type="ARBA" id="ARBA00022989"/>
    </source>
</evidence>
<keyword evidence="6" id="KW-0812">Transmembrane</keyword>